<feature type="transmembrane region" description="Helical" evidence="1">
    <location>
        <begin position="6"/>
        <end position="27"/>
    </location>
</feature>
<dbReference type="HOGENOM" id="CLU_1567975_0_0_9"/>
<proteinExistence type="predicted"/>
<name>B1INR7_CLOBK</name>
<dbReference type="KEGG" id="cbb:CLD_A0090"/>
<reference evidence="2 3" key="1">
    <citation type="journal article" date="2007" name="PLoS ONE">
        <title>Analysis of the neurotoxin complex genes in Clostridium botulinum A1-A4 and B1 strains: BoNT/A3, /Ba4 and /B1 clusters are located within plasmids.</title>
        <authorList>
            <person name="Smith T.J."/>
            <person name="Hill K.K."/>
            <person name="Foley B.T."/>
            <person name="Detter J.C."/>
            <person name="Munk A.C."/>
            <person name="Bruce D.C."/>
            <person name="Doggett N.A."/>
            <person name="Smith L.A."/>
            <person name="Marks J.D."/>
            <person name="Xie G."/>
            <person name="Brettin T.S."/>
        </authorList>
    </citation>
    <scope>NUCLEOTIDE SEQUENCE [LARGE SCALE GENOMIC DNA]</scope>
    <source>
        <strain evidence="3">Okra / Type B1</strain>
        <plasmid evidence="2 3">pCLD</plasmid>
    </source>
</reference>
<dbReference type="RefSeq" id="WP_012291567.1">
    <property type="nucleotide sequence ID" value="NC_010379.1"/>
</dbReference>
<keyword evidence="1" id="KW-1133">Transmembrane helix</keyword>
<keyword evidence="1" id="KW-0472">Membrane</keyword>
<sequence>MYSPFEFFIFAILDIILLPIIIPINLFSAFKIKRRNKESITVKELLSQIDSGIIAKDILRILKEDEEFDFFVGEEHYENTLNKFINDTDLLIYNIEKIRDIIYENNNYNTNNYILKLSSLTAPVIYLENLSPYYTQSKTNAKSILFILNVKIDIDVYKELTRNEVLAYIFLDYLLE</sequence>
<accession>B1INR7</accession>
<keyword evidence="2" id="KW-0614">Plasmid</keyword>
<evidence type="ECO:0000313" key="2">
    <source>
        <dbReference type="EMBL" id="ACA47100.1"/>
    </source>
</evidence>
<dbReference type="Proteomes" id="UP000008541">
    <property type="component" value="Plasmid pCLD"/>
</dbReference>
<dbReference type="AlphaFoldDB" id="B1INR7"/>
<organism evidence="2 3">
    <name type="scientific">Clostridium botulinum (strain Okra / Type B1)</name>
    <dbReference type="NCBI Taxonomy" id="498213"/>
    <lineage>
        <taxon>Bacteria</taxon>
        <taxon>Bacillati</taxon>
        <taxon>Bacillota</taxon>
        <taxon>Clostridia</taxon>
        <taxon>Eubacteriales</taxon>
        <taxon>Clostridiaceae</taxon>
        <taxon>Clostridium</taxon>
    </lineage>
</organism>
<gene>
    <name evidence="2" type="ordered locus">CLD_A0090</name>
</gene>
<protein>
    <submittedName>
        <fullName evidence="2">Uncharacterized protein</fullName>
    </submittedName>
</protein>
<evidence type="ECO:0000256" key="1">
    <source>
        <dbReference type="SAM" id="Phobius"/>
    </source>
</evidence>
<dbReference type="EMBL" id="CP000940">
    <property type="protein sequence ID" value="ACA47100.1"/>
    <property type="molecule type" value="Genomic_DNA"/>
</dbReference>
<evidence type="ECO:0000313" key="3">
    <source>
        <dbReference type="Proteomes" id="UP000008541"/>
    </source>
</evidence>
<keyword evidence="1" id="KW-0812">Transmembrane</keyword>
<geneLocation type="plasmid" evidence="2 3">
    <name>pCLD</name>
</geneLocation>